<dbReference type="PANTHER" id="PTHR42928:SF5">
    <property type="entry name" value="BLR1237 PROTEIN"/>
    <property type="match status" value="1"/>
</dbReference>
<reference evidence="2 3" key="1">
    <citation type="submission" date="2024-02" db="EMBL/GenBank/DDBJ databases">
        <title>Genome sequence of Aquincola sp. MAHUQ-54.</title>
        <authorList>
            <person name="Huq M.A."/>
        </authorList>
    </citation>
    <scope>NUCLEOTIDE SEQUENCE [LARGE SCALE GENOMIC DNA]</scope>
    <source>
        <strain evidence="2 3">MAHUQ-54</strain>
    </source>
</reference>
<dbReference type="SUPFAM" id="SSF53850">
    <property type="entry name" value="Periplasmic binding protein-like II"/>
    <property type="match status" value="1"/>
</dbReference>
<keyword evidence="3" id="KW-1185">Reference proteome</keyword>
<dbReference type="Proteomes" id="UP001336250">
    <property type="component" value="Unassembled WGS sequence"/>
</dbReference>
<dbReference type="Gene3D" id="3.40.190.10">
    <property type="entry name" value="Periplasmic binding protein-like II"/>
    <property type="match status" value="1"/>
</dbReference>
<dbReference type="EMBL" id="JAZIBG010000009">
    <property type="protein sequence ID" value="MEF7613016.1"/>
    <property type="molecule type" value="Genomic_DNA"/>
</dbReference>
<dbReference type="AlphaFoldDB" id="A0AAW9PZP4"/>
<gene>
    <name evidence="2" type="ORF">V4F39_03765</name>
</gene>
<dbReference type="InterPro" id="IPR005064">
    <property type="entry name" value="BUG"/>
</dbReference>
<dbReference type="InterPro" id="IPR042100">
    <property type="entry name" value="Bug_dom1"/>
</dbReference>
<evidence type="ECO:0000256" key="1">
    <source>
        <dbReference type="ARBA" id="ARBA00006987"/>
    </source>
</evidence>
<evidence type="ECO:0000313" key="3">
    <source>
        <dbReference type="Proteomes" id="UP001336250"/>
    </source>
</evidence>
<sequence>MSAVRAAGPAFPTRPVTLWVPWAAGGATDIALRLLAELASHHLGQPVVTENRGGGGGTLVMPILQSAAPDGYTIAQMPFPVFRIAHTQKVLWDPVRDTTPILQVSGVTFGVLVAAGSPFMSLDDLFAYARAHPGELSIATNGVGTTPHVVLETLFTARGMRYIHVPYKGTGEQLNAISAGQVMAGVNSTGFGPAVDTGRLRLLATFAAHRSRRWPEVPTLRDLGFDIVAQSPYGLVGPRGMASSVVEVLHQAFRKALFDPRFVQEIAKYDQDVDYLGPADYAAACRALHAQERLNAERLGVARESTGG</sequence>
<comment type="caution">
    <text evidence="2">The sequence shown here is derived from an EMBL/GenBank/DDBJ whole genome shotgun (WGS) entry which is preliminary data.</text>
</comment>
<dbReference type="Gene3D" id="3.40.190.150">
    <property type="entry name" value="Bordetella uptake gene, domain 1"/>
    <property type="match status" value="1"/>
</dbReference>
<evidence type="ECO:0000313" key="2">
    <source>
        <dbReference type="EMBL" id="MEF7613016.1"/>
    </source>
</evidence>
<dbReference type="PIRSF" id="PIRSF017082">
    <property type="entry name" value="YflP"/>
    <property type="match status" value="1"/>
</dbReference>
<dbReference type="PANTHER" id="PTHR42928">
    <property type="entry name" value="TRICARBOXYLATE-BINDING PROTEIN"/>
    <property type="match status" value="1"/>
</dbReference>
<accession>A0AAW9PZP4</accession>
<dbReference type="CDD" id="cd07012">
    <property type="entry name" value="PBP2_Bug_TTT"/>
    <property type="match status" value="1"/>
</dbReference>
<protein>
    <submittedName>
        <fullName evidence="2">Tripartite tricarboxylate transporter substrate binding protein</fullName>
    </submittedName>
</protein>
<proteinExistence type="inferred from homology"/>
<comment type="similarity">
    <text evidence="1">Belongs to the UPF0065 (bug) family.</text>
</comment>
<name>A0AAW9PZP4_9BURK</name>
<organism evidence="2 3">
    <name type="scientific">Aquincola agrisoli</name>
    <dbReference type="NCBI Taxonomy" id="3119538"/>
    <lineage>
        <taxon>Bacteria</taxon>
        <taxon>Pseudomonadati</taxon>
        <taxon>Pseudomonadota</taxon>
        <taxon>Betaproteobacteria</taxon>
        <taxon>Burkholderiales</taxon>
        <taxon>Sphaerotilaceae</taxon>
        <taxon>Aquincola</taxon>
    </lineage>
</organism>
<dbReference type="Pfam" id="PF03401">
    <property type="entry name" value="TctC"/>
    <property type="match status" value="1"/>
</dbReference>